<organism evidence="3 4">
    <name type="scientific">Treponema rectale</name>
    <dbReference type="NCBI Taxonomy" id="744512"/>
    <lineage>
        <taxon>Bacteria</taxon>
        <taxon>Pseudomonadati</taxon>
        <taxon>Spirochaetota</taxon>
        <taxon>Spirochaetia</taxon>
        <taxon>Spirochaetales</taxon>
        <taxon>Treponemataceae</taxon>
        <taxon>Treponema</taxon>
    </lineage>
</organism>
<keyword evidence="1" id="KW-0472">Membrane</keyword>
<feature type="transmembrane region" description="Helical" evidence="1">
    <location>
        <begin position="200"/>
        <end position="220"/>
    </location>
</feature>
<protein>
    <submittedName>
        <fullName evidence="3">Phospholipid carrier-dependent glycosyltransferase</fullName>
    </submittedName>
</protein>
<dbReference type="Pfam" id="PF13231">
    <property type="entry name" value="PMT_2"/>
    <property type="match status" value="1"/>
</dbReference>
<keyword evidence="1" id="KW-1133">Transmembrane helix</keyword>
<feature type="transmembrane region" description="Helical" evidence="1">
    <location>
        <begin position="98"/>
        <end position="116"/>
    </location>
</feature>
<feature type="transmembrane region" description="Helical" evidence="1">
    <location>
        <begin position="232"/>
        <end position="251"/>
    </location>
</feature>
<feature type="transmembrane region" description="Helical" evidence="1">
    <location>
        <begin position="257"/>
        <end position="273"/>
    </location>
</feature>
<feature type="transmembrane region" description="Helical" evidence="1">
    <location>
        <begin position="496"/>
        <end position="514"/>
    </location>
</feature>
<keyword evidence="3" id="KW-0808">Transferase</keyword>
<dbReference type="EMBL" id="CP031517">
    <property type="protein sequence ID" value="QOS39010.1"/>
    <property type="molecule type" value="Genomic_DNA"/>
</dbReference>
<dbReference type="Proteomes" id="UP000593591">
    <property type="component" value="Chromosome"/>
</dbReference>
<dbReference type="AlphaFoldDB" id="A0A7M1XIR1"/>
<feature type="transmembrane region" description="Helical" evidence="1">
    <location>
        <begin position="557"/>
        <end position="580"/>
    </location>
</feature>
<gene>
    <name evidence="3" type="ORF">DYE49_00485</name>
</gene>
<evidence type="ECO:0000313" key="3">
    <source>
        <dbReference type="EMBL" id="QOS39010.1"/>
    </source>
</evidence>
<sequence length="581" mass="67021">MDSVSAISLLTKGLSLDRDLEKQEKKIFKMPLWLFEIIISVLAFVLIFASYVWIKGMEPIKNVQAGAFAKGYGFSLFAIVVIYFFYLLANHKLTYQRAVIILLLVGFVLRLTYMLYTPATVRQYDTFSVNNDSHYNYAYAFYATGTLPDHHITQDTIYQFYHPPLNAFFQGMFMRFFEMINTNPLLQGTVMVGKAEVNTLYYSCQILACFYMYLTSLFLAKTINQTKFSNGSKLMAIAFVALFPRLVQLSGQLNNDGLSIVFSVIALYYYVRWYTIKKSWVNMCLSGLFIGLALMSKMSASTIALGMAFGFLVQLIHSIRKEEGSLPLPCLLLQYLAFIVIAAPIGLWWQLYTHYVYGLPFNFVFKSLNAELFTGPRDWVLINRPESIEYYDRINMSKGIIYTDSWYNFYVCYVLPFYWADFEHGIFCSAFYNYNILSYALRCSIFGEFNNWGTASAQGIAVVSTISIYVLWFSLWANLIYIFLRKKKLGQDGMMMFLLLIGIIIMFLYLQVTMPYGCSIDFRYIVPIILPVGYLLMKENEIFKLTIKENHSKVAYLMKNILTSSLVVFLVSTTVFYFAAN</sequence>
<proteinExistence type="predicted"/>
<evidence type="ECO:0000313" key="4">
    <source>
        <dbReference type="Proteomes" id="UP000593591"/>
    </source>
</evidence>
<feature type="domain" description="Glycosyltransferase RgtA/B/C/D-like" evidence="2">
    <location>
        <begin position="206"/>
        <end position="348"/>
    </location>
</feature>
<evidence type="ECO:0000256" key="1">
    <source>
        <dbReference type="SAM" id="Phobius"/>
    </source>
</evidence>
<feature type="transmembrane region" description="Helical" evidence="1">
    <location>
        <begin position="331"/>
        <end position="351"/>
    </location>
</feature>
<feature type="transmembrane region" description="Helical" evidence="1">
    <location>
        <begin position="66"/>
        <end position="86"/>
    </location>
</feature>
<feature type="transmembrane region" description="Helical" evidence="1">
    <location>
        <begin position="520"/>
        <end position="537"/>
    </location>
</feature>
<reference evidence="3 4" key="1">
    <citation type="submission" date="2018-08" db="EMBL/GenBank/DDBJ databases">
        <title>The first complete genome of Treponema rectale (CHPAT), a commensal spirochete of the bovine rectum.</title>
        <authorList>
            <person name="Staton G.J."/>
            <person name="Clegg S.R."/>
            <person name="Carter S.D."/>
            <person name="Radford A.D."/>
            <person name="Darby A."/>
            <person name="Hall N."/>
            <person name="Birtles R.J."/>
            <person name="Evans N.J."/>
        </authorList>
    </citation>
    <scope>NUCLEOTIDE SEQUENCE [LARGE SCALE GENOMIC DNA]</scope>
    <source>
        <strain evidence="3 4">CHPA</strain>
    </source>
</reference>
<feature type="transmembrane region" description="Helical" evidence="1">
    <location>
        <begin position="460"/>
        <end position="484"/>
    </location>
</feature>
<accession>A0A7M1XIR1</accession>
<dbReference type="GO" id="GO:0016740">
    <property type="term" value="F:transferase activity"/>
    <property type="evidence" value="ECO:0007669"/>
    <property type="project" value="UniProtKB-KW"/>
</dbReference>
<feature type="transmembrane region" description="Helical" evidence="1">
    <location>
        <begin position="32"/>
        <end position="54"/>
    </location>
</feature>
<keyword evidence="1" id="KW-0812">Transmembrane</keyword>
<name>A0A7M1XIR1_9SPIR</name>
<evidence type="ECO:0000259" key="2">
    <source>
        <dbReference type="Pfam" id="PF13231"/>
    </source>
</evidence>
<dbReference type="KEGG" id="trc:DYE49_00485"/>
<dbReference type="InterPro" id="IPR038731">
    <property type="entry name" value="RgtA/B/C-like"/>
</dbReference>